<dbReference type="AlphaFoldDB" id="A0A5A5T963"/>
<feature type="transmembrane region" description="Helical" evidence="2">
    <location>
        <begin position="164"/>
        <end position="183"/>
    </location>
</feature>
<accession>A0A5A5T963</accession>
<comment type="caution">
    <text evidence="3">The sequence shown here is derived from an EMBL/GenBank/DDBJ whole genome shotgun (WGS) entry which is preliminary data.</text>
</comment>
<proteinExistence type="predicted"/>
<reference evidence="3 4" key="1">
    <citation type="submission" date="2019-01" db="EMBL/GenBank/DDBJ databases">
        <title>Draft genome sequence of Dictyobacter sp. Uno17.</title>
        <authorList>
            <person name="Wang C.M."/>
            <person name="Zheng Y."/>
            <person name="Sakai Y."/>
            <person name="Abe K."/>
            <person name="Yokota A."/>
            <person name="Yabe S."/>
        </authorList>
    </citation>
    <scope>NUCLEOTIDE SEQUENCE [LARGE SCALE GENOMIC DNA]</scope>
    <source>
        <strain evidence="3 4">Uno17</strain>
    </source>
</reference>
<protein>
    <recommendedName>
        <fullName evidence="5">YggT family protein</fullName>
    </recommendedName>
</protein>
<organism evidence="3 4">
    <name type="scientific">Dictyobacter arantiisoli</name>
    <dbReference type="NCBI Taxonomy" id="2014874"/>
    <lineage>
        <taxon>Bacteria</taxon>
        <taxon>Bacillati</taxon>
        <taxon>Chloroflexota</taxon>
        <taxon>Ktedonobacteria</taxon>
        <taxon>Ktedonobacterales</taxon>
        <taxon>Dictyobacteraceae</taxon>
        <taxon>Dictyobacter</taxon>
    </lineage>
</organism>
<feature type="compositionally biased region" description="Basic and acidic residues" evidence="1">
    <location>
        <begin position="1"/>
        <end position="19"/>
    </location>
</feature>
<evidence type="ECO:0000313" key="3">
    <source>
        <dbReference type="EMBL" id="GCF07857.1"/>
    </source>
</evidence>
<feature type="transmembrane region" description="Helical" evidence="2">
    <location>
        <begin position="101"/>
        <end position="122"/>
    </location>
</feature>
<sequence length="216" mass="23843">MEISFRKKVPEATDEHDLPTEPVSPLTDPSAPRSGVASRSANEASNPVPSVSWQPFYAAPPAQNYPILPTFPTGDENENIQEQEKSSVIWQLGLHIYVLKMLPLGVGCCFVALQLVLVTRFICKALLIDSAIPWINSVYGLSEIALLPFRALLPSLDQAFFLRVEPYTIVAIVCYGLCSRLLVRLLKMLIRIHVSAYGRAKQTMQMGSTAASDLNK</sequence>
<evidence type="ECO:0000256" key="2">
    <source>
        <dbReference type="SAM" id="Phobius"/>
    </source>
</evidence>
<name>A0A5A5T963_9CHLR</name>
<feature type="region of interest" description="Disordered" evidence="1">
    <location>
        <begin position="1"/>
        <end position="48"/>
    </location>
</feature>
<keyword evidence="2" id="KW-0472">Membrane</keyword>
<keyword evidence="2" id="KW-1133">Transmembrane helix</keyword>
<evidence type="ECO:0000313" key="4">
    <source>
        <dbReference type="Proteomes" id="UP000322530"/>
    </source>
</evidence>
<dbReference type="OrthoDB" id="165615at2"/>
<keyword evidence="4" id="KW-1185">Reference proteome</keyword>
<evidence type="ECO:0008006" key="5">
    <source>
        <dbReference type="Google" id="ProtNLM"/>
    </source>
</evidence>
<dbReference type="EMBL" id="BIXY01000015">
    <property type="protein sequence ID" value="GCF07857.1"/>
    <property type="molecule type" value="Genomic_DNA"/>
</dbReference>
<feature type="compositionally biased region" description="Polar residues" evidence="1">
    <location>
        <begin position="37"/>
        <end position="48"/>
    </location>
</feature>
<dbReference type="RefSeq" id="WP_149400866.1">
    <property type="nucleotide sequence ID" value="NZ_BIXY01000015.1"/>
</dbReference>
<evidence type="ECO:0000256" key="1">
    <source>
        <dbReference type="SAM" id="MobiDB-lite"/>
    </source>
</evidence>
<gene>
    <name evidence="3" type="ORF">KDI_14210</name>
</gene>
<keyword evidence="2" id="KW-0812">Transmembrane</keyword>
<dbReference type="Proteomes" id="UP000322530">
    <property type="component" value="Unassembled WGS sequence"/>
</dbReference>